<sequence>MTRLDPQNARNLLLRAGAFGTWAGGSGTGPEVGLTVPVTSAPEVRAVLAILTEHNVQVTLLVPPRLIMEAGPELREAARAGHQLAGQGAASALLQLEVEAGQLVSAWDPAGLSWPDLRQLAAWGVSPLPAPLERPEPGHTLRLNPQQLAAQLGRLRALGYRPVPVQSLPGLRRASRRDLLGLAYQRLVEDRFTRASRVIDLTARADAVMRVAPLDHAPPPLPLLPGTPTAELHLHSPRIVGLAGRGALGAYRAYQRSLRDVAQALVERPELHPAQAVFAVTLFHGPLAQSGFDLLTLPPLRARWYGLGFRVIRLMHGTARAPSEAEPKMAWMTREAFLERHGQAVTR</sequence>
<name>A0ABV8XQ39_9DEIO</name>
<dbReference type="SUPFAM" id="SSF88713">
    <property type="entry name" value="Glycoside hydrolase/deacetylase"/>
    <property type="match status" value="1"/>
</dbReference>
<accession>A0ABV8XQ39</accession>
<evidence type="ECO:0000313" key="3">
    <source>
        <dbReference type="Proteomes" id="UP001595998"/>
    </source>
</evidence>
<gene>
    <name evidence="2" type="ORF">ACFOZ9_11090</name>
</gene>
<dbReference type="Pfam" id="PF22790">
    <property type="entry name" value="YkoP"/>
    <property type="match status" value="1"/>
</dbReference>
<feature type="domain" description="YkoP-like" evidence="1">
    <location>
        <begin position="228"/>
        <end position="340"/>
    </location>
</feature>
<organism evidence="2 3">
    <name type="scientific">Deinococcus navajonensis</name>
    <dbReference type="NCBI Taxonomy" id="309884"/>
    <lineage>
        <taxon>Bacteria</taxon>
        <taxon>Thermotogati</taxon>
        <taxon>Deinococcota</taxon>
        <taxon>Deinococci</taxon>
        <taxon>Deinococcales</taxon>
        <taxon>Deinococcaceae</taxon>
        <taxon>Deinococcus</taxon>
    </lineage>
</organism>
<evidence type="ECO:0000259" key="1">
    <source>
        <dbReference type="Pfam" id="PF22790"/>
    </source>
</evidence>
<dbReference type="EMBL" id="JBHSEH010000011">
    <property type="protein sequence ID" value="MFC4426757.1"/>
    <property type="molecule type" value="Genomic_DNA"/>
</dbReference>
<reference evidence="3" key="1">
    <citation type="journal article" date="2019" name="Int. J. Syst. Evol. Microbiol.">
        <title>The Global Catalogue of Microorganisms (GCM) 10K type strain sequencing project: providing services to taxonomists for standard genome sequencing and annotation.</title>
        <authorList>
            <consortium name="The Broad Institute Genomics Platform"/>
            <consortium name="The Broad Institute Genome Sequencing Center for Infectious Disease"/>
            <person name="Wu L."/>
            <person name="Ma J."/>
        </authorList>
    </citation>
    <scope>NUCLEOTIDE SEQUENCE [LARGE SCALE GENOMIC DNA]</scope>
    <source>
        <strain evidence="3">CCUG 56029</strain>
    </source>
</reference>
<protein>
    <submittedName>
        <fullName evidence="2">Sectered polysaccharide deacetylase</fullName>
    </submittedName>
</protein>
<dbReference type="InterPro" id="IPR054467">
    <property type="entry name" value="YkoP-like_dom"/>
</dbReference>
<keyword evidence="3" id="KW-1185">Reference proteome</keyword>
<dbReference type="Proteomes" id="UP001595998">
    <property type="component" value="Unassembled WGS sequence"/>
</dbReference>
<proteinExistence type="predicted"/>
<evidence type="ECO:0000313" key="2">
    <source>
        <dbReference type="EMBL" id="MFC4426757.1"/>
    </source>
</evidence>
<dbReference type="InterPro" id="IPR011330">
    <property type="entry name" value="Glyco_hydro/deAcase_b/a-brl"/>
</dbReference>
<comment type="caution">
    <text evidence="2">The sequence shown here is derived from an EMBL/GenBank/DDBJ whole genome shotgun (WGS) entry which is preliminary data.</text>
</comment>
<dbReference type="RefSeq" id="WP_380039557.1">
    <property type="nucleotide sequence ID" value="NZ_JBHSEH010000011.1"/>
</dbReference>